<evidence type="ECO:0000313" key="9">
    <source>
        <dbReference type="EMBL" id="MBO0347471.1"/>
    </source>
</evidence>
<feature type="domain" description="Aminoglycoside phosphotransferase" evidence="8">
    <location>
        <begin position="41"/>
        <end position="293"/>
    </location>
</feature>
<dbReference type="PANTHER" id="PTHR34273:SF2">
    <property type="entry name" value="METHYLTHIORIBOSE KINASE"/>
    <property type="match status" value="1"/>
</dbReference>
<evidence type="ECO:0000256" key="4">
    <source>
        <dbReference type="ARBA" id="ARBA00022679"/>
    </source>
</evidence>
<dbReference type="PIRSF" id="PIRSF031134">
    <property type="entry name" value="MTRK"/>
    <property type="match status" value="1"/>
</dbReference>
<dbReference type="PANTHER" id="PTHR34273">
    <property type="entry name" value="METHYLTHIORIBOSE KINASE"/>
    <property type="match status" value="1"/>
</dbReference>
<dbReference type="SUPFAM" id="SSF56112">
    <property type="entry name" value="Protein kinase-like (PK-like)"/>
    <property type="match status" value="1"/>
</dbReference>
<evidence type="ECO:0000256" key="7">
    <source>
        <dbReference type="ARBA" id="ARBA00022840"/>
    </source>
</evidence>
<evidence type="ECO:0000313" key="10">
    <source>
        <dbReference type="Proteomes" id="UP000664779"/>
    </source>
</evidence>
<accession>A0A939ERM9</accession>
<dbReference type="EMBL" id="JAFLNF010000013">
    <property type="protein sequence ID" value="MBO0347471.1"/>
    <property type="molecule type" value="Genomic_DNA"/>
</dbReference>
<keyword evidence="5" id="KW-0547">Nucleotide-binding</keyword>
<dbReference type="Gene3D" id="3.90.1200.10">
    <property type="match status" value="1"/>
</dbReference>
<dbReference type="InterPro" id="IPR002575">
    <property type="entry name" value="Aminoglycoside_PTrfase"/>
</dbReference>
<evidence type="ECO:0000256" key="5">
    <source>
        <dbReference type="ARBA" id="ARBA00022741"/>
    </source>
</evidence>
<dbReference type="GO" id="GO:0005524">
    <property type="term" value="F:ATP binding"/>
    <property type="evidence" value="ECO:0007669"/>
    <property type="project" value="UniProtKB-KW"/>
</dbReference>
<evidence type="ECO:0000256" key="2">
    <source>
        <dbReference type="ARBA" id="ARBA00011738"/>
    </source>
</evidence>
<reference evidence="9" key="1">
    <citation type="submission" date="2021-03" db="EMBL/GenBank/DDBJ databases">
        <title>Roseibium sp. CAU 1637 isolated from Incheon.</title>
        <authorList>
            <person name="Kim W."/>
        </authorList>
    </citation>
    <scope>NUCLEOTIDE SEQUENCE</scope>
    <source>
        <strain evidence="9">CAU 1637</strain>
    </source>
</reference>
<protein>
    <recommendedName>
        <fullName evidence="3">S-methyl-5-thioribose kinase</fullName>
        <ecNumber evidence="3">2.7.1.100</ecNumber>
    </recommendedName>
</protein>
<evidence type="ECO:0000256" key="3">
    <source>
        <dbReference type="ARBA" id="ARBA00012128"/>
    </source>
</evidence>
<dbReference type="InterPro" id="IPR011009">
    <property type="entry name" value="Kinase-like_dom_sf"/>
</dbReference>
<comment type="similarity">
    <text evidence="1">Belongs to the methylthioribose kinase family.</text>
</comment>
<name>A0A939ERM9_9HYPH</name>
<evidence type="ECO:0000256" key="1">
    <source>
        <dbReference type="ARBA" id="ARBA00010165"/>
    </source>
</evidence>
<dbReference type="InterPro" id="IPR009212">
    <property type="entry name" value="Methylthioribose_kinase"/>
</dbReference>
<dbReference type="AlphaFoldDB" id="A0A939ERM9"/>
<dbReference type="Gene3D" id="3.30.200.20">
    <property type="entry name" value="Phosphorylase Kinase, domain 1"/>
    <property type="match status" value="1"/>
</dbReference>
<dbReference type="Pfam" id="PF01636">
    <property type="entry name" value="APH"/>
    <property type="match status" value="1"/>
</dbReference>
<gene>
    <name evidence="9" type="ORF">J0X15_19735</name>
</gene>
<keyword evidence="7" id="KW-0067">ATP-binding</keyword>
<dbReference type="RefSeq" id="WP_206944648.1">
    <property type="nucleotide sequence ID" value="NZ_JAFLNF010000013.1"/>
</dbReference>
<organism evidence="9 10">
    <name type="scientific">Roseibium limicola</name>
    <dbReference type="NCBI Taxonomy" id="2816037"/>
    <lineage>
        <taxon>Bacteria</taxon>
        <taxon>Pseudomonadati</taxon>
        <taxon>Pseudomonadota</taxon>
        <taxon>Alphaproteobacteria</taxon>
        <taxon>Hyphomicrobiales</taxon>
        <taxon>Stappiaceae</taxon>
        <taxon>Roseibium</taxon>
    </lineage>
</organism>
<evidence type="ECO:0000259" key="8">
    <source>
        <dbReference type="Pfam" id="PF01636"/>
    </source>
</evidence>
<keyword evidence="10" id="KW-1185">Reference proteome</keyword>
<keyword evidence="4 9" id="KW-0808">Transferase</keyword>
<dbReference type="NCBIfam" id="TIGR01767">
    <property type="entry name" value="MTRK"/>
    <property type="match status" value="1"/>
</dbReference>
<proteinExistence type="inferred from homology"/>
<dbReference type="EC" id="2.7.1.100" evidence="3"/>
<dbReference type="Proteomes" id="UP000664779">
    <property type="component" value="Unassembled WGS sequence"/>
</dbReference>
<comment type="caution">
    <text evidence="9">The sequence shown here is derived from an EMBL/GenBank/DDBJ whole genome shotgun (WGS) entry which is preliminary data.</text>
</comment>
<comment type="subunit">
    <text evidence="2">Homodimer.</text>
</comment>
<dbReference type="GO" id="GO:0009086">
    <property type="term" value="P:methionine biosynthetic process"/>
    <property type="evidence" value="ECO:0007669"/>
    <property type="project" value="InterPro"/>
</dbReference>
<sequence length="424" mass="47249">MAKPDPQNSQYEPLSPETLAQRLSAVPAIAERVGSDPAEWTVREVGDGNLNLVFIVEGSRGTVIVKQALPYVRLVGDSWPLPLYRAFFENHALVRQAQRDPGSVPEVYYFDNDQALIVMEFLAPHKILRRKLIDGEKVEGLGDFLGKFCARTAFRGSELSMKSADKKKDVGTFAGNVAIPAITEALVFTDPYFDAEMNHHTAALDPVVADLRADTRLKARVQRMLMKFASNTETMVHGDLHSGSIMSTQTESRVIDPEFAQYGPLGFDIGMLVANFLMAYLSQPAHRTVERLGDYQEWILTVIDETLASFEAEFQMLWKIERTGMLYPAALFEDQGQSSEGICLELLAEVRRDAIVFCGIEMHRRTLSLAHNADFEEIEDEAQKARLEARNLAMGAKLILEADTFGSTATLLGIAREFNAKDIL</sequence>
<dbReference type="GO" id="GO:0046522">
    <property type="term" value="F:S-methyl-5-thioribose kinase activity"/>
    <property type="evidence" value="ECO:0007669"/>
    <property type="project" value="UniProtKB-EC"/>
</dbReference>
<evidence type="ECO:0000256" key="6">
    <source>
        <dbReference type="ARBA" id="ARBA00022777"/>
    </source>
</evidence>
<keyword evidence="6 9" id="KW-0418">Kinase</keyword>